<sequence>MEWPLRLHSLHKWRSIQSSGSPLCEDLYGERPRGEAALGGRAGGSTQDGVALVGRAGSTQNECASAMRTARSH</sequence>
<reference evidence="1" key="1">
    <citation type="submission" date="2014-09" db="EMBL/GenBank/DDBJ databases">
        <authorList>
            <person name="Magalhaes I.L.F."/>
            <person name="Oliveira U."/>
            <person name="Santos F.R."/>
            <person name="Vidigal T.H.D.A."/>
            <person name="Brescovit A.D."/>
            <person name="Santos A.J."/>
        </authorList>
    </citation>
    <scope>NUCLEOTIDE SEQUENCE</scope>
    <source>
        <tissue evidence="1">Shoot tissue taken approximately 20 cm above the soil surface</tissue>
    </source>
</reference>
<protein>
    <submittedName>
        <fullName evidence="1">Uncharacterized protein</fullName>
    </submittedName>
</protein>
<reference evidence="1" key="2">
    <citation type="journal article" date="2015" name="Data Brief">
        <title>Shoot transcriptome of the giant reed, Arundo donax.</title>
        <authorList>
            <person name="Barrero R.A."/>
            <person name="Guerrero F.D."/>
            <person name="Moolhuijzen P."/>
            <person name="Goolsby J.A."/>
            <person name="Tidwell J."/>
            <person name="Bellgard S.E."/>
            <person name="Bellgard M.I."/>
        </authorList>
    </citation>
    <scope>NUCLEOTIDE SEQUENCE</scope>
    <source>
        <tissue evidence="1">Shoot tissue taken approximately 20 cm above the soil surface</tissue>
    </source>
</reference>
<dbReference type="AlphaFoldDB" id="A0A0A9GKV9"/>
<evidence type="ECO:0000313" key="1">
    <source>
        <dbReference type="EMBL" id="JAE25765.1"/>
    </source>
</evidence>
<name>A0A0A9GKV9_ARUDO</name>
<dbReference type="EMBL" id="GBRH01172131">
    <property type="protein sequence ID" value="JAE25765.1"/>
    <property type="molecule type" value="Transcribed_RNA"/>
</dbReference>
<proteinExistence type="predicted"/>
<accession>A0A0A9GKV9</accession>
<organism evidence="1">
    <name type="scientific">Arundo donax</name>
    <name type="common">Giant reed</name>
    <name type="synonym">Donax arundinaceus</name>
    <dbReference type="NCBI Taxonomy" id="35708"/>
    <lineage>
        <taxon>Eukaryota</taxon>
        <taxon>Viridiplantae</taxon>
        <taxon>Streptophyta</taxon>
        <taxon>Embryophyta</taxon>
        <taxon>Tracheophyta</taxon>
        <taxon>Spermatophyta</taxon>
        <taxon>Magnoliopsida</taxon>
        <taxon>Liliopsida</taxon>
        <taxon>Poales</taxon>
        <taxon>Poaceae</taxon>
        <taxon>PACMAD clade</taxon>
        <taxon>Arundinoideae</taxon>
        <taxon>Arundineae</taxon>
        <taxon>Arundo</taxon>
    </lineage>
</organism>